<feature type="compositionally biased region" description="Basic and acidic residues" evidence="1">
    <location>
        <begin position="384"/>
        <end position="394"/>
    </location>
</feature>
<dbReference type="AlphaFoldDB" id="A0A0D0VHU2"/>
<dbReference type="EMBL" id="KN848001">
    <property type="protein sequence ID" value="KIR44400.1"/>
    <property type="molecule type" value="Genomic_DNA"/>
</dbReference>
<name>A0A0D0VHU2_CRYGA</name>
<reference evidence="3" key="1">
    <citation type="submission" date="2015-01" db="EMBL/GenBank/DDBJ databases">
        <title>The Genome Sequence of Cryptococcus gattii CA1280.</title>
        <authorList>
            <consortium name="The Broad Institute Genomics Platform"/>
            <person name="Cuomo C."/>
            <person name="Litvintseva A."/>
            <person name="Chen Y."/>
            <person name="Heitman J."/>
            <person name="Sun S."/>
            <person name="Springer D."/>
            <person name="Dromer F."/>
            <person name="Young S."/>
            <person name="Zeng Q."/>
            <person name="Gargeya S."/>
            <person name="Abouelleil A."/>
            <person name="Alvarado L."/>
            <person name="Chapman S.B."/>
            <person name="Gainer-Dewar J."/>
            <person name="Goldberg J."/>
            <person name="Griggs A."/>
            <person name="Gujja S."/>
            <person name="Hansen M."/>
            <person name="Howarth C."/>
            <person name="Imamovic A."/>
            <person name="Larimer J."/>
            <person name="Murphy C."/>
            <person name="Naylor J."/>
            <person name="Pearson M."/>
            <person name="Priest M."/>
            <person name="Roberts A."/>
            <person name="Saif S."/>
            <person name="Shea T."/>
            <person name="Sykes S."/>
            <person name="Wortman J."/>
            <person name="Nusbaum C."/>
            <person name="Birren B."/>
        </authorList>
    </citation>
    <scope>NUCLEOTIDE SEQUENCE [LARGE SCALE GENOMIC DNA]</scope>
    <source>
        <strain evidence="3">CA1280</strain>
    </source>
</reference>
<organism evidence="3">
    <name type="scientific">Cryptococcus bacillisporus CA1280</name>
    <dbReference type="NCBI Taxonomy" id="1296109"/>
    <lineage>
        <taxon>Eukaryota</taxon>
        <taxon>Fungi</taxon>
        <taxon>Dikarya</taxon>
        <taxon>Basidiomycota</taxon>
        <taxon>Agaricomycotina</taxon>
        <taxon>Tremellomycetes</taxon>
        <taxon>Tremellales</taxon>
        <taxon>Cryptococcaceae</taxon>
        <taxon>Cryptococcus</taxon>
        <taxon>Cryptococcus gattii species complex</taxon>
    </lineage>
</organism>
<evidence type="ECO:0000256" key="2">
    <source>
        <dbReference type="SAM" id="Phobius"/>
    </source>
</evidence>
<gene>
    <name evidence="3" type="ORF">I312_06413</name>
</gene>
<proteinExistence type="predicted"/>
<evidence type="ECO:0000256" key="1">
    <source>
        <dbReference type="SAM" id="MobiDB-lite"/>
    </source>
</evidence>
<feature type="compositionally biased region" description="Acidic residues" evidence="1">
    <location>
        <begin position="448"/>
        <end position="461"/>
    </location>
</feature>
<feature type="compositionally biased region" description="Polar residues" evidence="1">
    <location>
        <begin position="361"/>
        <end position="380"/>
    </location>
</feature>
<sequence length="461" mass="46186">MAAPSRSSTPSRAATSTVASSVAPTTSATPTTSAQVSSVVESSAGVTTSDASSAAPTSSSVATTSRPPTSSIESSTGPSSLQPSTDPITPSSTSVGPSTTTSQQSSTSSSVEPSSSTSVQTSSSTSVSSSSSIEPSTSAASTSNTATSTSSYSSGDSTSSSSDASSASKHSTSVVVVTVTDSNGSMRVTSSSIATGAVTDAGKSGSGTNTGAIVGGVIGGVAGLAIILALLWFFCIKRRRNNEEAFDEKTFDPSRAARHSVNDPIDLLSPSVPAVGGAAASGNSTPRVDPFPFQNPSPENPFDSYSHTPMHMPDARDYMGGAYDPYGGMEGGYGVAAAAAAAGIGAGAAADHYNYGENAYSSSDYPSTQAPVSPTRSSSAALAKQREAASERRTSRTSSGYNVATGSGNGPQEVIGSPTESESGGRRESGYSEGRTSFYQHTDMGSLPDEEEEQLDEIPPK</sequence>
<keyword evidence="2" id="KW-0472">Membrane</keyword>
<dbReference type="HOGENOM" id="CLU_591851_0_0_1"/>
<feature type="region of interest" description="Disordered" evidence="1">
    <location>
        <begin position="276"/>
        <end position="307"/>
    </location>
</feature>
<evidence type="ECO:0008006" key="4">
    <source>
        <dbReference type="Google" id="ProtNLM"/>
    </source>
</evidence>
<feature type="transmembrane region" description="Helical" evidence="2">
    <location>
        <begin position="212"/>
        <end position="234"/>
    </location>
</feature>
<feature type="region of interest" description="Disordered" evidence="1">
    <location>
        <begin position="1"/>
        <end position="173"/>
    </location>
</feature>
<dbReference type="OrthoDB" id="2596921at2759"/>
<protein>
    <recommendedName>
        <fullName evidence="4">Mid2 domain-containing protein</fullName>
    </recommendedName>
</protein>
<evidence type="ECO:0000313" key="3">
    <source>
        <dbReference type="EMBL" id="KIR44400.1"/>
    </source>
</evidence>
<accession>A0A0D0VHU2</accession>
<keyword evidence="2" id="KW-0812">Transmembrane</keyword>
<feature type="region of interest" description="Disordered" evidence="1">
    <location>
        <begin position="361"/>
        <end position="461"/>
    </location>
</feature>
<keyword evidence="2" id="KW-1133">Transmembrane helix</keyword>